<protein>
    <recommendedName>
        <fullName evidence="4">DUF2065 domain-containing protein</fullName>
    </recommendedName>
</protein>
<dbReference type="RefSeq" id="WP_091238240.1">
    <property type="nucleotide sequence ID" value="NZ_FNAG01000001.1"/>
</dbReference>
<dbReference type="AlphaFoldDB" id="A0A1G6SEH6"/>
<reference evidence="2 3" key="1">
    <citation type="submission" date="2016-10" db="EMBL/GenBank/DDBJ databases">
        <authorList>
            <person name="de Groot N.N."/>
        </authorList>
    </citation>
    <scope>NUCLEOTIDE SEQUENCE [LARGE SCALE GENOMIC DNA]</scope>
    <source>
        <strain evidence="2 3">DSM 16957</strain>
    </source>
</reference>
<accession>A0A1G6SEH6</accession>
<name>A0A1G6SEH6_9GAMM</name>
<keyword evidence="1" id="KW-0472">Membrane</keyword>
<dbReference type="Pfam" id="PF09838">
    <property type="entry name" value="DUF2065"/>
    <property type="match status" value="1"/>
</dbReference>
<sequence>MTDLLAALCLVLVLEGLLLFAAPDAWKQAAERLMQMDARALRQIGGLMMIAGLVALQFVR</sequence>
<evidence type="ECO:0000313" key="2">
    <source>
        <dbReference type="EMBL" id="SDD14557.1"/>
    </source>
</evidence>
<organism evidence="2 3">
    <name type="scientific">Aquimonas voraii</name>
    <dbReference type="NCBI Taxonomy" id="265719"/>
    <lineage>
        <taxon>Bacteria</taxon>
        <taxon>Pseudomonadati</taxon>
        <taxon>Pseudomonadota</taxon>
        <taxon>Gammaproteobacteria</taxon>
        <taxon>Lysobacterales</taxon>
        <taxon>Lysobacteraceae</taxon>
        <taxon>Aquimonas</taxon>
    </lineage>
</organism>
<dbReference type="Proteomes" id="UP000199603">
    <property type="component" value="Unassembled WGS sequence"/>
</dbReference>
<evidence type="ECO:0000256" key="1">
    <source>
        <dbReference type="SAM" id="Phobius"/>
    </source>
</evidence>
<dbReference type="PANTHER" id="PTHR38602:SF1">
    <property type="entry name" value="INNER MEMBRANE PROTEIN"/>
    <property type="match status" value="1"/>
</dbReference>
<dbReference type="STRING" id="265719.SAMN04488509_101432"/>
<feature type="transmembrane region" description="Helical" evidence="1">
    <location>
        <begin position="40"/>
        <end position="59"/>
    </location>
</feature>
<gene>
    <name evidence="2" type="ORF">SAMN04488509_101432</name>
</gene>
<dbReference type="OrthoDB" id="9182237at2"/>
<dbReference type="InterPro" id="IPR019201">
    <property type="entry name" value="DUF2065"/>
</dbReference>
<keyword evidence="1" id="KW-1133">Transmembrane helix</keyword>
<keyword evidence="1" id="KW-0812">Transmembrane</keyword>
<dbReference type="EMBL" id="FNAG01000001">
    <property type="protein sequence ID" value="SDD14557.1"/>
    <property type="molecule type" value="Genomic_DNA"/>
</dbReference>
<keyword evidence="3" id="KW-1185">Reference proteome</keyword>
<dbReference type="PANTHER" id="PTHR38602">
    <property type="entry name" value="INNER MEMBRANE PROTEIN-RELATED"/>
    <property type="match status" value="1"/>
</dbReference>
<evidence type="ECO:0008006" key="4">
    <source>
        <dbReference type="Google" id="ProtNLM"/>
    </source>
</evidence>
<evidence type="ECO:0000313" key="3">
    <source>
        <dbReference type="Proteomes" id="UP000199603"/>
    </source>
</evidence>
<proteinExistence type="predicted"/>